<dbReference type="RefSeq" id="WP_261966545.1">
    <property type="nucleotide sequence ID" value="NZ_JAHHZF010000001.1"/>
</dbReference>
<feature type="compositionally biased region" description="Basic and acidic residues" evidence="1">
    <location>
        <begin position="77"/>
        <end position="93"/>
    </location>
</feature>
<name>A0A947D439_9HYPH</name>
<dbReference type="AlphaFoldDB" id="A0A947D439"/>
<accession>A0A947D439</accession>
<proteinExistence type="predicted"/>
<reference evidence="2 3" key="1">
    <citation type="submission" date="2021-06" db="EMBL/GenBank/DDBJ databases">
        <authorList>
            <person name="Grouzdev D.S."/>
            <person name="Koziaeva V."/>
        </authorList>
    </citation>
    <scope>NUCLEOTIDE SEQUENCE [LARGE SCALE GENOMIC DNA]</scope>
    <source>
        <strain evidence="2 3">22</strain>
    </source>
</reference>
<gene>
    <name evidence="2" type="ORF">KL771_00080</name>
</gene>
<organism evidence="2 3">
    <name type="scientific">Prosthecodimorpha staleyi</name>
    <dbReference type="NCBI Taxonomy" id="2840188"/>
    <lineage>
        <taxon>Bacteria</taxon>
        <taxon>Pseudomonadati</taxon>
        <taxon>Pseudomonadota</taxon>
        <taxon>Alphaproteobacteria</taxon>
        <taxon>Hyphomicrobiales</taxon>
        <taxon>Ancalomicrobiaceae</taxon>
        <taxon>Prosthecodimorpha</taxon>
    </lineage>
</organism>
<protein>
    <submittedName>
        <fullName evidence="2">Uncharacterized protein</fullName>
    </submittedName>
</protein>
<evidence type="ECO:0000313" key="2">
    <source>
        <dbReference type="EMBL" id="MBT9287832.1"/>
    </source>
</evidence>
<evidence type="ECO:0000313" key="3">
    <source>
        <dbReference type="Proteomes" id="UP000766595"/>
    </source>
</evidence>
<sequence length="93" mass="9773">MVLSSALLGAAPPARADCTCRARGQDYALGTTICLPVGLMRCEMATNVTSWTPIGRACPESRMSMPFLVAAADPADDAGHDHEDRAEPGIDAR</sequence>
<evidence type="ECO:0000256" key="1">
    <source>
        <dbReference type="SAM" id="MobiDB-lite"/>
    </source>
</evidence>
<comment type="caution">
    <text evidence="2">The sequence shown here is derived from an EMBL/GenBank/DDBJ whole genome shotgun (WGS) entry which is preliminary data.</text>
</comment>
<keyword evidence="3" id="KW-1185">Reference proteome</keyword>
<dbReference type="EMBL" id="JAHHZF010000001">
    <property type="protein sequence ID" value="MBT9287832.1"/>
    <property type="molecule type" value="Genomic_DNA"/>
</dbReference>
<feature type="region of interest" description="Disordered" evidence="1">
    <location>
        <begin position="72"/>
        <end position="93"/>
    </location>
</feature>
<dbReference type="Proteomes" id="UP000766595">
    <property type="component" value="Unassembled WGS sequence"/>
</dbReference>